<dbReference type="InterPro" id="IPR032675">
    <property type="entry name" value="LRR_dom_sf"/>
</dbReference>
<name>A0A7S3IV55_9SPIT</name>
<proteinExistence type="predicted"/>
<dbReference type="EMBL" id="HBIH01033312">
    <property type="protein sequence ID" value="CAE0332681.1"/>
    <property type="molecule type" value="Transcribed_RNA"/>
</dbReference>
<sequence length="230" mass="24906">MAESTQHLRFLTKVDLTGNKITKLRKILCPELKNLVLDQNEIAECELNQHTALEHLSLNKNKLVSLAGLANLTNLKTLSVSENENLTSISGITNCPNLKKLVVSANPKLEGFDKVPDLPGLEEITLNGCPIAKVEDVEKLGSLKNLKAINIAETPLAEEKGDDIKKEILIALDQLKIKTVNGEEITAEEVADAKNEKKERIKAAEEARKAAEEEAKAAAAAAEGAEAEAE</sequence>
<evidence type="ECO:0000256" key="2">
    <source>
        <dbReference type="ARBA" id="ARBA00022737"/>
    </source>
</evidence>
<accession>A0A7S3IV55</accession>
<reference evidence="4" key="1">
    <citation type="submission" date="2021-01" db="EMBL/GenBank/DDBJ databases">
        <authorList>
            <person name="Corre E."/>
            <person name="Pelletier E."/>
            <person name="Niang G."/>
            <person name="Scheremetjew M."/>
            <person name="Finn R."/>
            <person name="Kale V."/>
            <person name="Holt S."/>
            <person name="Cochrane G."/>
            <person name="Meng A."/>
            <person name="Brown T."/>
            <person name="Cohen L."/>
        </authorList>
    </citation>
    <scope>NUCLEOTIDE SEQUENCE</scope>
    <source>
        <strain evidence="4">S3</strain>
    </source>
</reference>
<dbReference type="InterPro" id="IPR001611">
    <property type="entry name" value="Leu-rich_rpt"/>
</dbReference>
<keyword evidence="1" id="KW-0433">Leucine-rich repeat</keyword>
<evidence type="ECO:0000256" key="1">
    <source>
        <dbReference type="ARBA" id="ARBA00022614"/>
    </source>
</evidence>
<dbReference type="GO" id="GO:0005737">
    <property type="term" value="C:cytoplasm"/>
    <property type="evidence" value="ECO:0007669"/>
    <property type="project" value="TreeGrafter"/>
</dbReference>
<feature type="compositionally biased region" description="Basic and acidic residues" evidence="3">
    <location>
        <begin position="191"/>
        <end position="216"/>
    </location>
</feature>
<dbReference type="Gene3D" id="3.80.10.10">
    <property type="entry name" value="Ribonuclease Inhibitor"/>
    <property type="match status" value="2"/>
</dbReference>
<gene>
    <name evidence="4" type="ORF">SINC0208_LOCUS13319</name>
</gene>
<dbReference type="Pfam" id="PF23952">
    <property type="entry name" value="LRR_EndoS"/>
    <property type="match status" value="1"/>
</dbReference>
<organism evidence="4">
    <name type="scientific">Strombidium inclinatum</name>
    <dbReference type="NCBI Taxonomy" id="197538"/>
    <lineage>
        <taxon>Eukaryota</taxon>
        <taxon>Sar</taxon>
        <taxon>Alveolata</taxon>
        <taxon>Ciliophora</taxon>
        <taxon>Intramacronucleata</taxon>
        <taxon>Spirotrichea</taxon>
        <taxon>Oligotrichia</taxon>
        <taxon>Strombidiidae</taxon>
        <taxon>Strombidium</taxon>
    </lineage>
</organism>
<keyword evidence="2" id="KW-0677">Repeat</keyword>
<dbReference type="SMART" id="SM00365">
    <property type="entry name" value="LRR_SD22"/>
    <property type="match status" value="4"/>
</dbReference>
<protein>
    <submittedName>
        <fullName evidence="4">Uncharacterized protein</fullName>
    </submittedName>
</protein>
<dbReference type="SUPFAM" id="SSF52058">
    <property type="entry name" value="L domain-like"/>
    <property type="match status" value="1"/>
</dbReference>
<evidence type="ECO:0000256" key="3">
    <source>
        <dbReference type="SAM" id="MobiDB-lite"/>
    </source>
</evidence>
<dbReference type="PROSITE" id="PS51450">
    <property type="entry name" value="LRR"/>
    <property type="match status" value="2"/>
</dbReference>
<dbReference type="AlphaFoldDB" id="A0A7S3IV55"/>
<evidence type="ECO:0000313" key="4">
    <source>
        <dbReference type="EMBL" id="CAE0332681.1"/>
    </source>
</evidence>
<feature type="region of interest" description="Disordered" evidence="3">
    <location>
        <begin position="189"/>
        <end position="230"/>
    </location>
</feature>
<dbReference type="PANTHER" id="PTHR15454">
    <property type="entry name" value="NISCHARIN RELATED"/>
    <property type="match status" value="1"/>
</dbReference>